<proteinExistence type="predicted"/>
<comment type="caution">
    <text evidence="9">The sequence shown here is derived from an EMBL/GenBank/DDBJ whole genome shotgun (WGS) entry which is preliminary data.</text>
</comment>
<keyword evidence="5" id="KW-0175">Coiled coil</keyword>
<evidence type="ECO:0000256" key="4">
    <source>
        <dbReference type="ARBA" id="ARBA00022737"/>
    </source>
</evidence>
<evidence type="ECO:0000256" key="2">
    <source>
        <dbReference type="ARBA" id="ARBA00022490"/>
    </source>
</evidence>
<keyword evidence="2" id="KW-0963">Cytoplasm</keyword>
<accession>A0A2T6IYP9</accession>
<dbReference type="Proteomes" id="UP000244488">
    <property type="component" value="Unassembled WGS sequence"/>
</dbReference>
<evidence type="ECO:0000256" key="5">
    <source>
        <dbReference type="ARBA" id="ARBA00023054"/>
    </source>
</evidence>
<dbReference type="InterPro" id="IPR015943">
    <property type="entry name" value="WD40/YVTN_repeat-like_dom_sf"/>
</dbReference>
<evidence type="ECO:0000256" key="7">
    <source>
        <dbReference type="ARBA" id="ARBA00023273"/>
    </source>
</evidence>
<evidence type="ECO:0000256" key="3">
    <source>
        <dbReference type="ARBA" id="ARBA00022574"/>
    </source>
</evidence>
<protein>
    <submittedName>
        <fullName evidence="9">WD domain, G-beta repeat protein</fullName>
    </submittedName>
</protein>
<dbReference type="EMBL" id="AFHV02000898">
    <property type="protein sequence ID" value="PUA90466.1"/>
    <property type="molecule type" value="Genomic_DNA"/>
</dbReference>
<keyword evidence="6" id="KW-0206">Cytoskeleton</keyword>
<evidence type="ECO:0000256" key="1">
    <source>
        <dbReference type="ARBA" id="ARBA00004430"/>
    </source>
</evidence>
<evidence type="ECO:0000313" key="10">
    <source>
        <dbReference type="Proteomes" id="UP000244488"/>
    </source>
</evidence>
<feature type="compositionally biased region" description="Basic and acidic residues" evidence="8">
    <location>
        <begin position="189"/>
        <end position="202"/>
    </location>
</feature>
<evidence type="ECO:0000256" key="8">
    <source>
        <dbReference type="SAM" id="MobiDB-lite"/>
    </source>
</evidence>
<keyword evidence="4" id="KW-0677">Repeat</keyword>
<dbReference type="SUPFAM" id="SSF50978">
    <property type="entry name" value="WD40 repeat-like"/>
    <property type="match status" value="1"/>
</dbReference>
<evidence type="ECO:0000256" key="6">
    <source>
        <dbReference type="ARBA" id="ARBA00023212"/>
    </source>
</evidence>
<dbReference type="GO" id="GO:0005930">
    <property type="term" value="C:axoneme"/>
    <property type="evidence" value="ECO:0007669"/>
    <property type="project" value="UniProtKB-SubCell"/>
</dbReference>
<name>A0A2T6IYP9_TOXGO</name>
<dbReference type="InterPro" id="IPR036322">
    <property type="entry name" value="WD40_repeat_dom_sf"/>
</dbReference>
<dbReference type="PANTHER" id="PTHR14885">
    <property type="entry name" value="CILIA- AND FLAGELLA-ASSOCIATED PROTEIN 43-RELATED"/>
    <property type="match status" value="1"/>
</dbReference>
<organism evidence="9 10">
    <name type="scientific">Toxoplasma gondii TgCATBr9</name>
    <dbReference type="NCBI Taxonomy" id="943120"/>
    <lineage>
        <taxon>Eukaryota</taxon>
        <taxon>Sar</taxon>
        <taxon>Alveolata</taxon>
        <taxon>Apicomplexa</taxon>
        <taxon>Conoidasida</taxon>
        <taxon>Coccidia</taxon>
        <taxon>Eucoccidiorida</taxon>
        <taxon>Eimeriorina</taxon>
        <taxon>Sarcocystidae</taxon>
        <taxon>Toxoplasma</taxon>
    </lineage>
</organism>
<dbReference type="AlphaFoldDB" id="A0A2T6IYP9"/>
<keyword evidence="3" id="KW-0853">WD repeat</keyword>
<evidence type="ECO:0000313" key="9">
    <source>
        <dbReference type="EMBL" id="PUA90466.1"/>
    </source>
</evidence>
<keyword evidence="7" id="KW-0966">Cell projection</keyword>
<dbReference type="VEuPathDB" id="ToxoDB:TGBR9_381410"/>
<dbReference type="Gene3D" id="2.130.10.10">
    <property type="entry name" value="YVTN repeat-like/Quinoprotein amine dehydrogenase"/>
    <property type="match status" value="1"/>
</dbReference>
<reference evidence="9 10" key="1">
    <citation type="journal article" date="2016" name="Nat. Commun.">
        <title>Local admixture of amplified and diversified secreted pathogenesis determinants shapes mosaic Toxoplasma gondii genomes.</title>
        <authorList>
            <person name="Lorenzi H."/>
            <person name="Khan A."/>
            <person name="Behnke M.S."/>
            <person name="Namasivayam S."/>
            <person name="Swapna L.S."/>
            <person name="Hadjithomas M."/>
            <person name="Karamycheva S."/>
            <person name="Pinney D."/>
            <person name="Brunk B.P."/>
            <person name="Ajioka J.W."/>
            <person name="Ajzenberg D."/>
            <person name="Boothroyd J.C."/>
            <person name="Boyle J.P."/>
            <person name="Darde M.L."/>
            <person name="Diaz-Miranda M.A."/>
            <person name="Dubey J.P."/>
            <person name="Fritz H.M."/>
            <person name="Gennari S.M."/>
            <person name="Gregory B.D."/>
            <person name="Kim K."/>
            <person name="Saeij J.P."/>
            <person name="Su C."/>
            <person name="White M.W."/>
            <person name="Zhu X.Q."/>
            <person name="Howe D.K."/>
            <person name="Rosenthal B.M."/>
            <person name="Grigg M.E."/>
            <person name="Parkinson J."/>
            <person name="Liu L."/>
            <person name="Kissinger J.C."/>
            <person name="Roos D.S."/>
            <person name="Sibley L.D."/>
        </authorList>
    </citation>
    <scope>NUCLEOTIDE SEQUENCE [LARGE SCALE GENOMIC DNA]</scope>
    <source>
        <strain evidence="9 10">TgCATBr9</strain>
    </source>
</reference>
<feature type="region of interest" description="Disordered" evidence="8">
    <location>
        <begin position="179"/>
        <end position="252"/>
    </location>
</feature>
<sequence length="304" mass="32343">MRKKVELQQNSFGSDRSILLASVGSAPDFFLTLWDVEQGLALLRFKASAQEVFTVKWSILFPLQLTTAGARHVKLWSVAKTFTGLKLQGQTCKFGTAELSDILSFVELADGWLLAGSEYGQLLLWEGSLLKAEVKQGAAAVLPGASVTPARPETSGQSASPVSALTVAASSCLTSAAACSSGAGRRPSLTRDEKPSCTDLRARRASSRLKPAAGLAALSPGSDARRSSRRINTANDLPSLPREGTWGDESREPAACRLHTSGSEREAAVVKHLPCHKGPITSVFRDPNAPDKIVTAGHDGHIKW</sequence>
<gene>
    <name evidence="9" type="ORF">TGBR9_381410</name>
</gene>
<comment type="subcellular location">
    <subcellularLocation>
        <location evidence="1">Cytoplasm</location>
        <location evidence="1">Cytoskeleton</location>
        <location evidence="1">Cilium axoneme</location>
    </subcellularLocation>
</comment>
<dbReference type="PANTHER" id="PTHR14885:SF3">
    <property type="entry name" value="CILIA- AND FLAGELLA-ASSOCIATED PROTEIN 44"/>
    <property type="match status" value="1"/>
</dbReference>